<reference evidence="4" key="1">
    <citation type="journal article" date="2019" name="Int. J. Syst. Evol. Microbiol.">
        <title>The Global Catalogue of Microorganisms (GCM) 10K type strain sequencing project: providing services to taxonomists for standard genome sequencing and annotation.</title>
        <authorList>
            <consortium name="The Broad Institute Genomics Platform"/>
            <consortium name="The Broad Institute Genome Sequencing Center for Infectious Disease"/>
            <person name="Wu L."/>
            <person name="Ma J."/>
        </authorList>
    </citation>
    <scope>NUCLEOTIDE SEQUENCE [LARGE SCALE GENOMIC DNA]</scope>
    <source>
        <strain evidence="4">JCM 18537</strain>
    </source>
</reference>
<organism evidence="3 4">
    <name type="scientific">Microbacterium gilvum</name>
    <dbReference type="NCBI Taxonomy" id="1336204"/>
    <lineage>
        <taxon>Bacteria</taxon>
        <taxon>Bacillati</taxon>
        <taxon>Actinomycetota</taxon>
        <taxon>Actinomycetes</taxon>
        <taxon>Micrococcales</taxon>
        <taxon>Microbacteriaceae</taxon>
        <taxon>Microbacterium</taxon>
    </lineage>
</organism>
<dbReference type="SUPFAM" id="SSF53756">
    <property type="entry name" value="UDP-Glycosyltransferase/glycogen phosphorylase"/>
    <property type="match status" value="1"/>
</dbReference>
<dbReference type="InterPro" id="IPR029044">
    <property type="entry name" value="Nucleotide-diphossugar_trans"/>
</dbReference>
<proteinExistence type="predicted"/>
<name>A0ABP8ZZT4_9MICO</name>
<dbReference type="Pfam" id="PF00535">
    <property type="entry name" value="Glycos_transf_2"/>
    <property type="match status" value="1"/>
</dbReference>
<dbReference type="SUPFAM" id="SSF53448">
    <property type="entry name" value="Nucleotide-diphospho-sugar transferases"/>
    <property type="match status" value="1"/>
</dbReference>
<feature type="domain" description="Glycosyltransferase 2-like" evidence="1">
    <location>
        <begin position="553"/>
        <end position="665"/>
    </location>
</feature>
<dbReference type="InterPro" id="IPR055259">
    <property type="entry name" value="YkvP/CgeB_Glyco_trans-like"/>
</dbReference>
<protein>
    <recommendedName>
        <fullName evidence="5">Glycosyltransferase</fullName>
    </recommendedName>
</protein>
<dbReference type="Proteomes" id="UP001501645">
    <property type="component" value="Unassembled WGS sequence"/>
</dbReference>
<gene>
    <name evidence="3" type="ORF">GCM10023351_11280</name>
</gene>
<dbReference type="EMBL" id="BAABKO010000001">
    <property type="protein sequence ID" value="GAA4769303.1"/>
    <property type="molecule type" value="Genomic_DNA"/>
</dbReference>
<dbReference type="InterPro" id="IPR001173">
    <property type="entry name" value="Glyco_trans_2-like"/>
</dbReference>
<evidence type="ECO:0000313" key="3">
    <source>
        <dbReference type="EMBL" id="GAA4769303.1"/>
    </source>
</evidence>
<dbReference type="PANTHER" id="PTHR43179:SF7">
    <property type="entry name" value="RHAMNOSYLTRANSFERASE WBBL"/>
    <property type="match status" value="1"/>
</dbReference>
<keyword evidence="4" id="KW-1185">Reference proteome</keyword>
<dbReference type="PANTHER" id="PTHR43179">
    <property type="entry name" value="RHAMNOSYLTRANSFERASE WBBL"/>
    <property type="match status" value="1"/>
</dbReference>
<dbReference type="Pfam" id="PF13524">
    <property type="entry name" value="Glyco_trans_1_2"/>
    <property type="match status" value="1"/>
</dbReference>
<evidence type="ECO:0000313" key="4">
    <source>
        <dbReference type="Proteomes" id="UP001501645"/>
    </source>
</evidence>
<comment type="caution">
    <text evidence="3">The sequence shown here is derived from an EMBL/GenBank/DDBJ whole genome shotgun (WGS) entry which is preliminary data.</text>
</comment>
<evidence type="ECO:0008006" key="5">
    <source>
        <dbReference type="Google" id="ProtNLM"/>
    </source>
</evidence>
<sequence>MKGIVRRVTDSPRVKPVLQRLTVPYTPTAAGANLVVAEHYGMAVGRAFDDDDAAARHYFREGWRLGVVPNPFIEAPGVRFNLAVAVVLRNALAGVALNAHAPFPFKVSRYAPQGNELGVVELTRLVRRAPESIQVRVGPASMSWLAYLQRCAELVPATGRILAHGLIDLPFYAAQVGGARPITPHAALDDYVANGELDGRLPNPFFESEWYHVYERSLVRRGRPVNLFLDFVERGEKGQASPHFWGHRYAEGLGGAAPDSLLAHFLSHAAPDAATPASEGVEPVSRSDAEALVRERVAEYHVHEASRWATGPVLPRHTRAGRATGQGAGTCLVFVDERHLRSAASVDALRGVFRQRIAGLRVVIVEQDDIARLPETEQLIDATPSLDGVARMSVDETFGAIARRFVTEIEPDGWAIWTPEHKWEDDFLASAVGALAAHPAAPAAAVVSETVPQPWLRTDDALWVTAGDGMGVVFAGSGTRAVLPDASLDLGVAWRELIALAASGASCAVIEEPLIRRIAAADVDALDARAGANAARSGFLAPFDAEPVDGVAIAIPTYEDWRMTLTAVRQALATTPDDAVVHIVDNGSRRPVTTILAGAFAATDRVNVRRMPRNTDFALGSDIAASDAARRLTVFLNNDTAVQPGWLEPLAEALSDEGNAAVQPLLLYGDRTVQTAGTIFLGGMSMPRHLLADVHPLDVDPSIDDYAFSALTGACFAVRYDDLRATRGFDAHYVNGMEDVDLCMKLRARGALRVRTTSRVVHYESRTPGRHLHHFDNRRRFARRWRHELVGELDDRGVLARGPVQIEDIRWNVPTGSPLWEPAIIYTRRETAVVSESAPRLRWAIKTSATGDISGDSWGDTYFADSLAEALRALGQEAVVDRRTAHDRPSSTAWDDVTLTLRGLEQYLPQPGAINLLWIISHPDLVTRYELESGFQRIYAAGRPWAEHTSEHWGVDVRTLLQATDTRKFHPGVAAPERDGVLFVGRTRGVARPIVLDTIAAGFEPEVYGDDGWEQFIDPRFVKGAGIHNDDVPAVYGAAQVVLNDHWSDMAENGFFSNRLFDAAASGARIVSDVVPGMAEVFGAQVQEYRGPADLRRLLDPASDAWPSTEELGALAARAAAEHSFDARARTLLDDALAVRKERG</sequence>
<accession>A0ABP8ZZT4</accession>
<dbReference type="Gene3D" id="3.90.550.10">
    <property type="entry name" value="Spore Coat Polysaccharide Biosynthesis Protein SpsA, Chain A"/>
    <property type="match status" value="1"/>
</dbReference>
<evidence type="ECO:0000259" key="2">
    <source>
        <dbReference type="Pfam" id="PF13524"/>
    </source>
</evidence>
<evidence type="ECO:0000259" key="1">
    <source>
        <dbReference type="Pfam" id="PF00535"/>
    </source>
</evidence>
<feature type="domain" description="Spore protein YkvP/CgeB glycosyl transferase-like" evidence="2">
    <location>
        <begin position="1001"/>
        <end position="1134"/>
    </location>
</feature>